<gene>
    <name evidence="2" type="ORF">SEVIR_3G040300v2</name>
</gene>
<feature type="region of interest" description="Disordered" evidence="1">
    <location>
        <begin position="1"/>
        <end position="23"/>
    </location>
</feature>
<evidence type="ECO:0000313" key="2">
    <source>
        <dbReference type="EMBL" id="TKW24247.1"/>
    </source>
</evidence>
<dbReference type="AlphaFoldDB" id="A0A4U6VJ35"/>
<sequence length="270" mass="29631">MERTAQPSKQSHSQRCSRRPARRRLELDAHGVCATAAVEHAGGGATAAPVALTRHREAQHTREVALLAVLRGAHGDPDADPPLGALPRERRGHRARAPPGRHALHAGPRHRQRRAAAAAAQRERRQRHGRAELLPGVERRGPDPRVPAARVHARRAVVEPEHGGEVVREGRGRGVEGQAAELGRRDVGGGVVWPEEQPREEGRREDEHRQEHDQGREASGSRGCHCSSALPPPLARRRQRLHGHGSKDRECSCASTGLCQCVRPEFRFVT</sequence>
<keyword evidence="3" id="KW-1185">Reference proteome</keyword>
<protein>
    <submittedName>
        <fullName evidence="2">Uncharacterized protein</fullName>
    </submittedName>
</protein>
<dbReference type="EMBL" id="CM016554">
    <property type="protein sequence ID" value="TKW24247.1"/>
    <property type="molecule type" value="Genomic_DNA"/>
</dbReference>
<accession>A0A4U6VJ35</accession>
<feature type="compositionally biased region" description="Basic and acidic residues" evidence="1">
    <location>
        <begin position="196"/>
        <end position="216"/>
    </location>
</feature>
<reference evidence="2" key="1">
    <citation type="submission" date="2019-03" db="EMBL/GenBank/DDBJ databases">
        <title>WGS assembly of Setaria viridis.</title>
        <authorList>
            <person name="Huang P."/>
            <person name="Jenkins J."/>
            <person name="Grimwood J."/>
            <person name="Barry K."/>
            <person name="Healey A."/>
            <person name="Mamidi S."/>
            <person name="Sreedasyam A."/>
            <person name="Shu S."/>
            <person name="Feldman M."/>
            <person name="Wu J."/>
            <person name="Yu Y."/>
            <person name="Chen C."/>
            <person name="Johnson J."/>
            <person name="Rokhsar D."/>
            <person name="Baxter I."/>
            <person name="Schmutz J."/>
            <person name="Brutnell T."/>
            <person name="Kellogg E."/>
        </authorList>
    </citation>
    <scope>NUCLEOTIDE SEQUENCE [LARGE SCALE GENOMIC DNA]</scope>
</reference>
<organism evidence="2 3">
    <name type="scientific">Setaria viridis</name>
    <name type="common">Green bristlegrass</name>
    <name type="synonym">Setaria italica subsp. viridis</name>
    <dbReference type="NCBI Taxonomy" id="4556"/>
    <lineage>
        <taxon>Eukaryota</taxon>
        <taxon>Viridiplantae</taxon>
        <taxon>Streptophyta</taxon>
        <taxon>Embryophyta</taxon>
        <taxon>Tracheophyta</taxon>
        <taxon>Spermatophyta</taxon>
        <taxon>Magnoliopsida</taxon>
        <taxon>Liliopsida</taxon>
        <taxon>Poales</taxon>
        <taxon>Poaceae</taxon>
        <taxon>PACMAD clade</taxon>
        <taxon>Panicoideae</taxon>
        <taxon>Panicodae</taxon>
        <taxon>Paniceae</taxon>
        <taxon>Cenchrinae</taxon>
        <taxon>Setaria</taxon>
    </lineage>
</organism>
<dbReference type="Gramene" id="TKW24247">
    <property type="protein sequence ID" value="TKW24247"/>
    <property type="gene ID" value="SEVIR_3G040300v2"/>
</dbReference>
<name>A0A4U6VJ35_SETVI</name>
<feature type="compositionally biased region" description="Basic and acidic residues" evidence="1">
    <location>
        <begin position="160"/>
        <end position="174"/>
    </location>
</feature>
<feature type="compositionally biased region" description="Basic residues" evidence="1">
    <location>
        <begin position="102"/>
        <end position="114"/>
    </location>
</feature>
<evidence type="ECO:0000313" key="3">
    <source>
        <dbReference type="Proteomes" id="UP000298652"/>
    </source>
</evidence>
<evidence type="ECO:0000256" key="1">
    <source>
        <dbReference type="SAM" id="MobiDB-lite"/>
    </source>
</evidence>
<proteinExistence type="predicted"/>
<feature type="region of interest" description="Disordered" evidence="1">
    <location>
        <begin position="160"/>
        <end position="232"/>
    </location>
</feature>
<feature type="compositionally biased region" description="Polar residues" evidence="1">
    <location>
        <begin position="1"/>
        <end position="14"/>
    </location>
</feature>
<feature type="region of interest" description="Disordered" evidence="1">
    <location>
        <begin position="73"/>
        <end position="129"/>
    </location>
</feature>
<dbReference type="Proteomes" id="UP000298652">
    <property type="component" value="Chromosome 3"/>
</dbReference>